<evidence type="ECO:0000313" key="3">
    <source>
        <dbReference type="Proteomes" id="UP000238762"/>
    </source>
</evidence>
<dbReference type="InterPro" id="IPR027396">
    <property type="entry name" value="DsrEFH-like"/>
</dbReference>
<dbReference type="OrthoDB" id="678766at2"/>
<dbReference type="SUPFAM" id="SSF75169">
    <property type="entry name" value="DsrEFH-like"/>
    <property type="match status" value="1"/>
</dbReference>
<sequence length="153" mass="17116">MKKNILISIFALLFAQSSIAAEDPFEHNRLYVGAEASKETYRAIYQLDSNNPEIIKKAFRNVNNLLEDPRLKGKVQVELVAYSGGSEVMMKSSGYEAVLRDLVSKGVIVVQCLNTLKEKKLEKSQFYDFIGFVPSANGELVIRGSEGWVIIKP</sequence>
<keyword evidence="3" id="KW-1185">Reference proteome</keyword>
<evidence type="ECO:0008006" key="4">
    <source>
        <dbReference type="Google" id="ProtNLM"/>
    </source>
</evidence>
<dbReference type="RefSeq" id="WP_106288061.1">
    <property type="nucleotide sequence ID" value="NZ_CAWNTC010000249.1"/>
</dbReference>
<keyword evidence="1" id="KW-0732">Signal</keyword>
<evidence type="ECO:0000313" key="2">
    <source>
        <dbReference type="EMBL" id="PSB03618.1"/>
    </source>
</evidence>
<organism evidence="2 3">
    <name type="scientific">Merismopedia glauca CCAP 1448/3</name>
    <dbReference type="NCBI Taxonomy" id="1296344"/>
    <lineage>
        <taxon>Bacteria</taxon>
        <taxon>Bacillati</taxon>
        <taxon>Cyanobacteriota</taxon>
        <taxon>Cyanophyceae</taxon>
        <taxon>Synechococcales</taxon>
        <taxon>Merismopediaceae</taxon>
        <taxon>Merismopedia</taxon>
    </lineage>
</organism>
<gene>
    <name evidence="2" type="ORF">C7B64_07730</name>
</gene>
<dbReference type="EMBL" id="PVWJ01000028">
    <property type="protein sequence ID" value="PSB03618.1"/>
    <property type="molecule type" value="Genomic_DNA"/>
</dbReference>
<accession>A0A2T1C637</accession>
<feature type="signal peptide" evidence="1">
    <location>
        <begin position="1"/>
        <end position="20"/>
    </location>
</feature>
<dbReference type="Proteomes" id="UP000238762">
    <property type="component" value="Unassembled WGS sequence"/>
</dbReference>
<feature type="chain" id="PRO_5015394738" description="DsrE family protein" evidence="1">
    <location>
        <begin position="21"/>
        <end position="153"/>
    </location>
</feature>
<comment type="caution">
    <text evidence="2">The sequence shown here is derived from an EMBL/GenBank/DDBJ whole genome shotgun (WGS) entry which is preliminary data.</text>
</comment>
<name>A0A2T1C637_9CYAN</name>
<dbReference type="PANTHER" id="PTHR37691:SF1">
    <property type="entry name" value="BLR3518 PROTEIN"/>
    <property type="match status" value="1"/>
</dbReference>
<reference evidence="2 3" key="2">
    <citation type="submission" date="2018-03" db="EMBL/GenBank/DDBJ databases">
        <title>The ancient ancestry and fast evolution of plastids.</title>
        <authorList>
            <person name="Moore K.R."/>
            <person name="Magnabosco C."/>
            <person name="Momper L."/>
            <person name="Gold D.A."/>
            <person name="Bosak T."/>
            <person name="Fournier G.P."/>
        </authorList>
    </citation>
    <scope>NUCLEOTIDE SEQUENCE [LARGE SCALE GENOMIC DNA]</scope>
    <source>
        <strain evidence="2 3">CCAP 1448/3</strain>
    </source>
</reference>
<protein>
    <recommendedName>
        <fullName evidence="4">DsrE family protein</fullName>
    </recommendedName>
</protein>
<reference evidence="2 3" key="1">
    <citation type="submission" date="2018-02" db="EMBL/GenBank/DDBJ databases">
        <authorList>
            <person name="Cohen D.B."/>
            <person name="Kent A.D."/>
        </authorList>
    </citation>
    <scope>NUCLEOTIDE SEQUENCE [LARGE SCALE GENOMIC DNA]</scope>
    <source>
        <strain evidence="2 3">CCAP 1448/3</strain>
    </source>
</reference>
<dbReference type="AlphaFoldDB" id="A0A2T1C637"/>
<proteinExistence type="predicted"/>
<dbReference type="PANTHER" id="PTHR37691">
    <property type="entry name" value="BLR3518 PROTEIN"/>
    <property type="match status" value="1"/>
</dbReference>
<dbReference type="Gene3D" id="3.40.1260.10">
    <property type="entry name" value="DsrEFH-like"/>
    <property type="match status" value="1"/>
</dbReference>
<evidence type="ECO:0000256" key="1">
    <source>
        <dbReference type="SAM" id="SignalP"/>
    </source>
</evidence>